<accession>A0A9D1L6D1</accession>
<sequence>MGVKKRVADIVIEALAEAGISSCFAVVGGGAMHLDNALATHPEIKTIFNHHEQACAMAAESYARTSGKIAAVCVTSGPGASNAITGVVGAWQDSIPLIIISGQVRYATMARTSGLPLRYRGVQELDIVPMISSITKYSTILLDPLAARYEVHKAIDIAMAGRRGPVWIDIPLDIQSSYVEIEDLYPTKVILPTPGLSENEAKEILNALSNAKRPCILSGTGIISSSNKERFLDFARRMRVPVLAGGWCADIMGTEEDLFFGLSGDIGPRTGNFILQTADLILVLGNSLSFRQTGFSQSDFAPNASILYVDVEEAEAKKPGLHIDRFYHSGLSEFFDAMEGNSIKGASVSWLSYCQYLRKRFTPFESIDKGVDPNARVNSYYFWQVIDSY</sequence>
<dbReference type="SUPFAM" id="SSF52518">
    <property type="entry name" value="Thiamin diphosphate-binding fold (THDP-binding)"/>
    <property type="match status" value="1"/>
</dbReference>
<dbReference type="EMBL" id="DVMQ01000022">
    <property type="protein sequence ID" value="HIU24863.1"/>
    <property type="molecule type" value="Genomic_DNA"/>
</dbReference>
<comment type="similarity">
    <text evidence="1">Belongs to the TPP enzyme family.</text>
</comment>
<dbReference type="InterPro" id="IPR012001">
    <property type="entry name" value="Thiamin_PyroP_enz_TPP-bd_dom"/>
</dbReference>
<dbReference type="GO" id="GO:0005948">
    <property type="term" value="C:acetolactate synthase complex"/>
    <property type="evidence" value="ECO:0007669"/>
    <property type="project" value="TreeGrafter"/>
</dbReference>
<dbReference type="Gene3D" id="3.40.50.970">
    <property type="match status" value="1"/>
</dbReference>
<proteinExistence type="inferred from homology"/>
<dbReference type="GO" id="GO:0009099">
    <property type="term" value="P:L-valine biosynthetic process"/>
    <property type="evidence" value="ECO:0007669"/>
    <property type="project" value="TreeGrafter"/>
</dbReference>
<dbReference type="InterPro" id="IPR029035">
    <property type="entry name" value="DHS-like_NAD/FAD-binding_dom"/>
</dbReference>
<dbReference type="AlphaFoldDB" id="A0A9D1L6D1"/>
<evidence type="ECO:0000259" key="2">
    <source>
        <dbReference type="Pfam" id="PF00205"/>
    </source>
</evidence>
<reference evidence="4" key="2">
    <citation type="journal article" date="2021" name="PeerJ">
        <title>Extensive microbial diversity within the chicken gut microbiome revealed by metagenomics and culture.</title>
        <authorList>
            <person name="Gilroy R."/>
            <person name="Ravi A."/>
            <person name="Getino M."/>
            <person name="Pursley I."/>
            <person name="Horton D.L."/>
            <person name="Alikhan N.F."/>
            <person name="Baker D."/>
            <person name="Gharbi K."/>
            <person name="Hall N."/>
            <person name="Watson M."/>
            <person name="Adriaenssens E.M."/>
            <person name="Foster-Nyarko E."/>
            <person name="Jarju S."/>
            <person name="Secka A."/>
            <person name="Antonio M."/>
            <person name="Oren A."/>
            <person name="Chaudhuri R.R."/>
            <person name="La Ragione R."/>
            <person name="Hildebrand F."/>
            <person name="Pallen M.J."/>
        </authorList>
    </citation>
    <scope>NUCLEOTIDE SEQUENCE</scope>
    <source>
        <strain evidence="4">ChiHjej12B11-29160</strain>
    </source>
</reference>
<comment type="caution">
    <text evidence="4">The sequence shown here is derived from an EMBL/GenBank/DDBJ whole genome shotgun (WGS) entry which is preliminary data.</text>
</comment>
<dbReference type="SUPFAM" id="SSF52467">
    <property type="entry name" value="DHS-like NAD/FAD-binding domain"/>
    <property type="match status" value="1"/>
</dbReference>
<evidence type="ECO:0000313" key="5">
    <source>
        <dbReference type="Proteomes" id="UP000824078"/>
    </source>
</evidence>
<evidence type="ECO:0000313" key="4">
    <source>
        <dbReference type="EMBL" id="HIU24863.1"/>
    </source>
</evidence>
<dbReference type="Gene3D" id="3.40.50.1220">
    <property type="entry name" value="TPP-binding domain"/>
    <property type="match status" value="1"/>
</dbReference>
<feature type="domain" description="Thiamine pyrophosphate enzyme N-terminal TPP-binding" evidence="3">
    <location>
        <begin position="6"/>
        <end position="110"/>
    </location>
</feature>
<feature type="non-terminal residue" evidence="4">
    <location>
        <position position="389"/>
    </location>
</feature>
<evidence type="ECO:0000256" key="1">
    <source>
        <dbReference type="ARBA" id="ARBA00007812"/>
    </source>
</evidence>
<dbReference type="Pfam" id="PF00205">
    <property type="entry name" value="TPP_enzyme_M"/>
    <property type="match status" value="1"/>
</dbReference>
<name>A0A9D1L6D1_9ACTN</name>
<dbReference type="Pfam" id="PF02776">
    <property type="entry name" value="TPP_enzyme_N"/>
    <property type="match status" value="1"/>
</dbReference>
<dbReference type="CDD" id="cd07035">
    <property type="entry name" value="TPP_PYR_POX_like"/>
    <property type="match status" value="1"/>
</dbReference>
<dbReference type="InterPro" id="IPR029061">
    <property type="entry name" value="THDP-binding"/>
</dbReference>
<dbReference type="InterPro" id="IPR045229">
    <property type="entry name" value="TPP_enz"/>
</dbReference>
<organism evidence="4 5">
    <name type="scientific">Candidatus Coprovicinus avistercoris</name>
    <dbReference type="NCBI Taxonomy" id="2840754"/>
    <lineage>
        <taxon>Bacteria</taxon>
        <taxon>Bacillati</taxon>
        <taxon>Actinomycetota</taxon>
        <taxon>Coriobacteriia</taxon>
        <taxon>Coriobacteriales</taxon>
        <taxon>Coriobacteriaceae</taxon>
        <taxon>Coriobacteriaceae incertae sedis</taxon>
        <taxon>Candidatus Coprovicinus</taxon>
    </lineage>
</organism>
<dbReference type="GO" id="GO:0003984">
    <property type="term" value="F:acetolactate synthase activity"/>
    <property type="evidence" value="ECO:0007669"/>
    <property type="project" value="TreeGrafter"/>
</dbReference>
<protein>
    <submittedName>
        <fullName evidence="4">Thiamine pyrophosphate-binding protein</fullName>
    </submittedName>
</protein>
<dbReference type="PANTHER" id="PTHR18968">
    <property type="entry name" value="THIAMINE PYROPHOSPHATE ENZYMES"/>
    <property type="match status" value="1"/>
</dbReference>
<reference evidence="4" key="1">
    <citation type="submission" date="2020-10" db="EMBL/GenBank/DDBJ databases">
        <authorList>
            <person name="Gilroy R."/>
        </authorList>
    </citation>
    <scope>NUCLEOTIDE SEQUENCE</scope>
    <source>
        <strain evidence="4">ChiHjej12B11-29160</strain>
    </source>
</reference>
<dbReference type="InterPro" id="IPR012000">
    <property type="entry name" value="Thiamin_PyroP_enz_cen_dom"/>
</dbReference>
<dbReference type="GO" id="GO:0050660">
    <property type="term" value="F:flavin adenine dinucleotide binding"/>
    <property type="evidence" value="ECO:0007669"/>
    <property type="project" value="TreeGrafter"/>
</dbReference>
<dbReference type="PANTHER" id="PTHR18968:SF142">
    <property type="entry name" value="ACETOLACTATE SYNTHASE"/>
    <property type="match status" value="1"/>
</dbReference>
<dbReference type="GO" id="GO:0009097">
    <property type="term" value="P:isoleucine biosynthetic process"/>
    <property type="evidence" value="ECO:0007669"/>
    <property type="project" value="TreeGrafter"/>
</dbReference>
<dbReference type="GO" id="GO:0000287">
    <property type="term" value="F:magnesium ion binding"/>
    <property type="evidence" value="ECO:0007669"/>
    <property type="project" value="InterPro"/>
</dbReference>
<evidence type="ECO:0000259" key="3">
    <source>
        <dbReference type="Pfam" id="PF02776"/>
    </source>
</evidence>
<feature type="domain" description="Thiamine pyrophosphate enzyme central" evidence="2">
    <location>
        <begin position="202"/>
        <end position="318"/>
    </location>
</feature>
<dbReference type="FunFam" id="3.40.50.970:FF:000007">
    <property type="entry name" value="Acetolactate synthase"/>
    <property type="match status" value="1"/>
</dbReference>
<dbReference type="GO" id="GO:0030976">
    <property type="term" value="F:thiamine pyrophosphate binding"/>
    <property type="evidence" value="ECO:0007669"/>
    <property type="project" value="InterPro"/>
</dbReference>
<dbReference type="Proteomes" id="UP000824078">
    <property type="component" value="Unassembled WGS sequence"/>
</dbReference>
<gene>
    <name evidence="4" type="ORF">IAD17_08100</name>
</gene>